<dbReference type="PANTHER" id="PTHR47843:SF5">
    <property type="entry name" value="BTB_POZ DOMAIN PROTEIN"/>
    <property type="match status" value="1"/>
</dbReference>
<reference evidence="3" key="1">
    <citation type="submission" date="2022-06" db="EMBL/GenBank/DDBJ databases">
        <title>Complete genome sequences of two strains of the flax pathogen Septoria linicola.</title>
        <authorList>
            <person name="Lapalu N."/>
            <person name="Simon A."/>
            <person name="Demenou B."/>
            <person name="Paumier D."/>
            <person name="Guillot M.-P."/>
            <person name="Gout L."/>
            <person name="Valade R."/>
        </authorList>
    </citation>
    <scope>NUCLEOTIDE SEQUENCE</scope>
    <source>
        <strain evidence="3">SE15195</strain>
    </source>
</reference>
<dbReference type="AlphaFoldDB" id="A0A9Q9EI77"/>
<accession>A0A9Q9EI77</accession>
<dbReference type="Gene3D" id="3.30.710.10">
    <property type="entry name" value="Potassium Channel Kv1.1, Chain A"/>
    <property type="match status" value="1"/>
</dbReference>
<dbReference type="Proteomes" id="UP001056384">
    <property type="component" value="Chromosome 4"/>
</dbReference>
<gene>
    <name evidence="3" type="ORF">Slin15195_G058500</name>
</gene>
<dbReference type="Pfam" id="PF00651">
    <property type="entry name" value="BTB"/>
    <property type="match status" value="1"/>
</dbReference>
<evidence type="ECO:0000256" key="1">
    <source>
        <dbReference type="SAM" id="MobiDB-lite"/>
    </source>
</evidence>
<name>A0A9Q9EI77_9PEZI</name>
<feature type="compositionally biased region" description="Basic residues" evidence="1">
    <location>
        <begin position="1"/>
        <end position="13"/>
    </location>
</feature>
<evidence type="ECO:0000313" key="3">
    <source>
        <dbReference type="EMBL" id="USW52531.1"/>
    </source>
</evidence>
<dbReference type="PANTHER" id="PTHR47843">
    <property type="entry name" value="BTB DOMAIN-CONTAINING PROTEIN-RELATED"/>
    <property type="match status" value="1"/>
</dbReference>
<dbReference type="PROSITE" id="PS50097">
    <property type="entry name" value="BTB"/>
    <property type="match status" value="1"/>
</dbReference>
<dbReference type="InterPro" id="IPR011333">
    <property type="entry name" value="SKP1/BTB/POZ_sf"/>
</dbReference>
<sequence length="288" mass="32416">MSGKSRKLKRSRLTKGEETSQATVEQTMAPSVSATLSDLPHEYKPIFSRLEKAFTSSDWSDLRITCGDFGWDVHRVIVCPGSEFFNSCCKNFKEAKDGVIDLPDDDRHAVDALLRYLYTANYDDEAAIGDAAPILFNVHVHTIADKYNIPELCKLAEAKFADRASREWNTEGFAEAVKEMYATSPDSKKILQDSAVAQAVEHAKELFTDDQSLFQTIAQTVAPFAYGISAKLMAIHVEQIEVRRCPSCSYQHKQQDLTRAHDLYGSPLPLCPRCGYTHPWDQWIQEAE</sequence>
<dbReference type="SUPFAM" id="SSF54695">
    <property type="entry name" value="POZ domain"/>
    <property type="match status" value="1"/>
</dbReference>
<protein>
    <submittedName>
        <fullName evidence="3">BTB/POZ domain-containing protein</fullName>
    </submittedName>
</protein>
<organism evidence="3 4">
    <name type="scientific">Septoria linicola</name>
    <dbReference type="NCBI Taxonomy" id="215465"/>
    <lineage>
        <taxon>Eukaryota</taxon>
        <taxon>Fungi</taxon>
        <taxon>Dikarya</taxon>
        <taxon>Ascomycota</taxon>
        <taxon>Pezizomycotina</taxon>
        <taxon>Dothideomycetes</taxon>
        <taxon>Dothideomycetidae</taxon>
        <taxon>Mycosphaerellales</taxon>
        <taxon>Mycosphaerellaceae</taxon>
        <taxon>Septoria</taxon>
    </lineage>
</organism>
<keyword evidence="4" id="KW-1185">Reference proteome</keyword>
<dbReference type="CDD" id="cd18186">
    <property type="entry name" value="BTB_POZ_ZBTB_KLHL-like"/>
    <property type="match status" value="1"/>
</dbReference>
<dbReference type="EMBL" id="CP099421">
    <property type="protein sequence ID" value="USW52531.1"/>
    <property type="molecule type" value="Genomic_DNA"/>
</dbReference>
<feature type="region of interest" description="Disordered" evidence="1">
    <location>
        <begin position="1"/>
        <end position="27"/>
    </location>
</feature>
<dbReference type="InterPro" id="IPR000210">
    <property type="entry name" value="BTB/POZ_dom"/>
</dbReference>
<feature type="domain" description="BTB" evidence="2">
    <location>
        <begin position="60"/>
        <end position="126"/>
    </location>
</feature>
<evidence type="ECO:0000313" key="4">
    <source>
        <dbReference type="Proteomes" id="UP001056384"/>
    </source>
</evidence>
<evidence type="ECO:0000259" key="2">
    <source>
        <dbReference type="PROSITE" id="PS50097"/>
    </source>
</evidence>
<proteinExistence type="predicted"/>